<dbReference type="SMART" id="SM00676">
    <property type="entry name" value="DM10"/>
    <property type="match status" value="3"/>
</dbReference>
<dbReference type="CTD" id="80258"/>
<dbReference type="InterPro" id="IPR002048">
    <property type="entry name" value="EF_hand_dom"/>
</dbReference>
<feature type="compositionally biased region" description="Polar residues" evidence="10">
    <location>
        <begin position="54"/>
        <end position="65"/>
    </location>
</feature>
<evidence type="ECO:0000256" key="10">
    <source>
        <dbReference type="SAM" id="MobiDB-lite"/>
    </source>
</evidence>
<gene>
    <name evidence="14" type="primary">LOC110988768</name>
</gene>
<dbReference type="PANTHER" id="PTHR12086">
    <property type="entry name" value="EF-HAND DOMAIN C-TERMINAL CONTAINING PROTEIN"/>
    <property type="match status" value="1"/>
</dbReference>
<proteinExistence type="predicted"/>
<dbReference type="Proteomes" id="UP000694845">
    <property type="component" value="Unplaced"/>
</dbReference>
<feature type="domain" description="DM10" evidence="12">
    <location>
        <begin position="428"/>
        <end position="535"/>
    </location>
</feature>
<evidence type="ECO:0000256" key="9">
    <source>
        <dbReference type="ARBA" id="ARBA00039880"/>
    </source>
</evidence>
<evidence type="ECO:0000256" key="7">
    <source>
        <dbReference type="ARBA" id="ARBA00023273"/>
    </source>
</evidence>
<comment type="function">
    <text evidence="8">Microtubule inner protein (MIP) part of the dynein-decorated doublet microtubules (DMTs) in cilia axoneme, which is required for motile cilia beating.</text>
</comment>
<evidence type="ECO:0000259" key="12">
    <source>
        <dbReference type="PROSITE" id="PS51336"/>
    </source>
</evidence>
<dbReference type="InterPro" id="IPR011992">
    <property type="entry name" value="EF-hand-dom_pair"/>
</dbReference>
<feature type="region of interest" description="Disordered" evidence="10">
    <location>
        <begin position="43"/>
        <end position="65"/>
    </location>
</feature>
<evidence type="ECO:0000256" key="5">
    <source>
        <dbReference type="ARBA" id="ARBA00023069"/>
    </source>
</evidence>
<dbReference type="FunFam" id="2.30.29.170:FF:000003">
    <property type="entry name" value="EF-hand domain (C-terminal) containing 1"/>
    <property type="match status" value="1"/>
</dbReference>
<dbReference type="KEGG" id="aplc:110988768"/>
<dbReference type="GO" id="GO:0005509">
    <property type="term" value="F:calcium ion binding"/>
    <property type="evidence" value="ECO:0007669"/>
    <property type="project" value="InterPro"/>
</dbReference>
<dbReference type="Gene3D" id="2.30.29.170">
    <property type="match status" value="3"/>
</dbReference>
<dbReference type="FunFam" id="2.30.29.170:FF:000001">
    <property type="entry name" value="EF-hand domain containing 1"/>
    <property type="match status" value="1"/>
</dbReference>
<evidence type="ECO:0000256" key="1">
    <source>
        <dbReference type="ARBA" id="ARBA00004611"/>
    </source>
</evidence>
<dbReference type="RefSeq" id="XP_022108260.1">
    <property type="nucleotide sequence ID" value="XM_022252568.1"/>
</dbReference>
<evidence type="ECO:0000259" key="11">
    <source>
        <dbReference type="PROSITE" id="PS50222"/>
    </source>
</evidence>
<comment type="subcellular location">
    <subcellularLocation>
        <location evidence="1">Cytoplasm</location>
        <location evidence="1">Cytoskeleton</location>
        <location evidence="1">Flagellum axoneme</location>
    </subcellularLocation>
</comment>
<dbReference type="OrthoDB" id="10255210at2759"/>
<dbReference type="PROSITE" id="PS51336">
    <property type="entry name" value="DM10"/>
    <property type="match status" value="3"/>
</dbReference>
<evidence type="ECO:0000256" key="6">
    <source>
        <dbReference type="ARBA" id="ARBA00023212"/>
    </source>
</evidence>
<name>A0A8B7ZTY0_ACAPL</name>
<keyword evidence="5" id="KW-0969">Cilium</keyword>
<dbReference type="GO" id="GO:0010975">
    <property type="term" value="P:regulation of neuron projection development"/>
    <property type="evidence" value="ECO:0007669"/>
    <property type="project" value="TreeGrafter"/>
</dbReference>
<dbReference type="InterPro" id="IPR040193">
    <property type="entry name" value="EFHC1/EFHC2/EFHB"/>
</dbReference>
<evidence type="ECO:0000313" key="14">
    <source>
        <dbReference type="RefSeq" id="XP_022108260.1"/>
    </source>
</evidence>
<keyword evidence="7" id="KW-0966">Cell projection</keyword>
<keyword evidence="3" id="KW-0677">Repeat</keyword>
<protein>
    <recommendedName>
        <fullName evidence="9">EF-hand domain-containing family member C2</fullName>
    </recommendedName>
</protein>
<dbReference type="OMA" id="RFSCKQP"/>
<keyword evidence="4" id="KW-0282">Flagellum</keyword>
<feature type="domain" description="DM10" evidence="12">
    <location>
        <begin position="75"/>
        <end position="182"/>
    </location>
</feature>
<dbReference type="Gene3D" id="1.10.238.10">
    <property type="entry name" value="EF-hand"/>
    <property type="match status" value="1"/>
</dbReference>
<reference evidence="14" key="1">
    <citation type="submission" date="2025-08" db="UniProtKB">
        <authorList>
            <consortium name="RefSeq"/>
        </authorList>
    </citation>
    <scope>IDENTIFICATION</scope>
</reference>
<keyword evidence="13" id="KW-1185">Reference proteome</keyword>
<dbReference type="Pfam" id="PF06565">
    <property type="entry name" value="DM10_dom"/>
    <property type="match status" value="3"/>
</dbReference>
<feature type="domain" description="EF-hand" evidence="11">
    <location>
        <begin position="556"/>
        <end position="591"/>
    </location>
</feature>
<dbReference type="InterPro" id="IPR006602">
    <property type="entry name" value="DM10_dom"/>
</dbReference>
<dbReference type="GeneID" id="110988768"/>
<dbReference type="AlphaFoldDB" id="A0A8B7ZTY0"/>
<feature type="domain" description="EF-hand" evidence="11">
    <location>
        <begin position="632"/>
        <end position="667"/>
    </location>
</feature>
<dbReference type="GO" id="GO:0005874">
    <property type="term" value="C:microtubule"/>
    <property type="evidence" value="ECO:0007669"/>
    <property type="project" value="TreeGrafter"/>
</dbReference>
<dbReference type="PANTHER" id="PTHR12086:SF11">
    <property type="entry name" value="EF-HAND DOMAIN-CONTAINING FAMILY MEMBER C2"/>
    <property type="match status" value="1"/>
</dbReference>
<feature type="domain" description="DM10" evidence="12">
    <location>
        <begin position="226"/>
        <end position="366"/>
    </location>
</feature>
<sequence length="746" mass="86487">MSLPFLPGNSFDRKLGQEKFHKSHHFDHCNQVAMLVGEHKPGIGGEKLLGQKPKPQNSKIPQGQGNAAPAWVAFDRQVLRFDAYFQEAVHEKPEEQYRIRKCKVYFYLEDDSIQVIEPQVNNSGIPQGTLIRRHRIPLPPPNDDQFYTMEHFNVDTELTLYGRTFKITGCDQFTYNFLRKAGMRINPPESTPEDPYSNYRKGMDESQQPLRPYEKVDTLKQFLDHDRHVLRFYCYWDDTDNMFGDTREMILHYFLADDTVEVKEVIPANSGRDAAPMFLRRARLPKSGPEPLRQPGEITGRTVLNVFGPMGHGGRYILDSLKTGAVHTEYYKDSDLKIGTEINIWGRKLTLCDCDDFTKEYYRSKYGVAHFTPLNYKGEPAPAMKREWPPYTGFGSEEDSLCSCMGLLPKPPRRDFIKFMEKDRHGLDSNVLRFVCRLDTTKPIDMDRRFILSYFLSDDTIAVFEPPVRNSGIIGGKFLERNRIKKPNQERFGTELSEYYQARDLYVGSRVNFHNHIFILINADEYAFRYMEKQAQEFSVSNINSIIQKLGQIASQHMEQIKEFFKRNDPEGTGKLEYDLFRNLMVQLGGSSLAEHEIMTVARYYSDSQDNKMPLEGLVSVAQEQLRRSNFENFARLAEGLQSYDTDRSGFVDAELVRKTCRAFHLPLPDDLVRALLFRMDKNDEGKVNYEMFVRYLNWRDSPVSLPPYQPPPTKIDEAWTGQEKRDSVLRVNYTALLGTLFPEQS</sequence>
<dbReference type="FunFam" id="2.30.29.170:FF:000002">
    <property type="entry name" value="EF-hand domain (C-terminal) containing 1"/>
    <property type="match status" value="1"/>
</dbReference>
<evidence type="ECO:0000256" key="2">
    <source>
        <dbReference type="ARBA" id="ARBA00022490"/>
    </source>
</evidence>
<evidence type="ECO:0000256" key="4">
    <source>
        <dbReference type="ARBA" id="ARBA00022846"/>
    </source>
</evidence>
<evidence type="ECO:0000256" key="8">
    <source>
        <dbReference type="ARBA" id="ARBA00035003"/>
    </source>
</evidence>
<dbReference type="SUPFAM" id="SSF47473">
    <property type="entry name" value="EF-hand"/>
    <property type="match status" value="1"/>
</dbReference>
<evidence type="ECO:0000313" key="13">
    <source>
        <dbReference type="Proteomes" id="UP000694845"/>
    </source>
</evidence>
<evidence type="ECO:0000256" key="3">
    <source>
        <dbReference type="ARBA" id="ARBA00022737"/>
    </source>
</evidence>
<keyword evidence="2" id="KW-0963">Cytoplasm</keyword>
<keyword evidence="6" id="KW-0206">Cytoskeleton</keyword>
<dbReference type="PROSITE" id="PS50222">
    <property type="entry name" value="EF_HAND_2"/>
    <property type="match status" value="2"/>
</dbReference>
<accession>A0A8B7ZTY0</accession>
<organism evidence="13 14">
    <name type="scientific">Acanthaster planci</name>
    <name type="common">Crown-of-thorns starfish</name>
    <dbReference type="NCBI Taxonomy" id="133434"/>
    <lineage>
        <taxon>Eukaryota</taxon>
        <taxon>Metazoa</taxon>
        <taxon>Echinodermata</taxon>
        <taxon>Eleutherozoa</taxon>
        <taxon>Asterozoa</taxon>
        <taxon>Asteroidea</taxon>
        <taxon>Valvatacea</taxon>
        <taxon>Valvatida</taxon>
        <taxon>Acanthasteridae</taxon>
        <taxon>Acanthaster</taxon>
    </lineage>
</organism>